<dbReference type="InterPro" id="IPR005843">
    <property type="entry name" value="A-D-PHexomutase_C"/>
</dbReference>
<keyword evidence="6" id="KW-0413">Isomerase</keyword>
<dbReference type="AlphaFoldDB" id="A0A9X2KJ38"/>
<dbReference type="Pfam" id="PF02879">
    <property type="entry name" value="PGM_PMM_II"/>
    <property type="match status" value="1"/>
</dbReference>
<protein>
    <submittedName>
        <fullName evidence="12">Phospho-sugar mutase</fullName>
    </submittedName>
</protein>
<dbReference type="InterPro" id="IPR016055">
    <property type="entry name" value="A-D-PHexomutase_a/b/a-I/II/III"/>
</dbReference>
<gene>
    <name evidence="12" type="ORF">NBM05_12740</name>
</gene>
<evidence type="ECO:0000256" key="1">
    <source>
        <dbReference type="ARBA" id="ARBA00001946"/>
    </source>
</evidence>
<dbReference type="PANTHER" id="PTHR45745">
    <property type="entry name" value="PHOSPHOMANNOMUTASE 45A"/>
    <property type="match status" value="1"/>
</dbReference>
<comment type="similarity">
    <text evidence="2 7">Belongs to the phosphohexose mutase family.</text>
</comment>
<name>A0A9X2KJ38_9MICC</name>
<dbReference type="Pfam" id="PF00408">
    <property type="entry name" value="PGM_PMM_IV"/>
    <property type="match status" value="1"/>
</dbReference>
<dbReference type="Proteomes" id="UP001139502">
    <property type="component" value="Unassembled WGS sequence"/>
</dbReference>
<organism evidence="12 13">
    <name type="scientific">Rothia santali</name>
    <dbReference type="NCBI Taxonomy" id="2949643"/>
    <lineage>
        <taxon>Bacteria</taxon>
        <taxon>Bacillati</taxon>
        <taxon>Actinomycetota</taxon>
        <taxon>Actinomycetes</taxon>
        <taxon>Micrococcales</taxon>
        <taxon>Micrococcaceae</taxon>
        <taxon>Rothia</taxon>
    </lineage>
</organism>
<evidence type="ECO:0000256" key="4">
    <source>
        <dbReference type="ARBA" id="ARBA00022723"/>
    </source>
</evidence>
<feature type="domain" description="Alpha-D-phosphohexomutase alpha/beta/alpha" evidence="11">
    <location>
        <begin position="328"/>
        <end position="439"/>
    </location>
</feature>
<comment type="caution">
    <text evidence="12">The sequence shown here is derived from an EMBL/GenBank/DDBJ whole genome shotgun (WGS) entry which is preliminary data.</text>
</comment>
<reference evidence="12" key="1">
    <citation type="submission" date="2022-06" db="EMBL/GenBank/DDBJ databases">
        <title>Rothia sp. isolated from sandalwood seedling.</title>
        <authorList>
            <person name="Tuikhar N."/>
            <person name="Kirdat K."/>
            <person name="Thorat V."/>
            <person name="Swetha P."/>
            <person name="Padma S."/>
            <person name="Sundararaj R."/>
            <person name="Yadav A."/>
        </authorList>
    </citation>
    <scope>NUCLEOTIDE SEQUENCE</scope>
    <source>
        <strain evidence="12">AR01</strain>
    </source>
</reference>
<dbReference type="Pfam" id="PF02880">
    <property type="entry name" value="PGM_PMM_III"/>
    <property type="match status" value="1"/>
</dbReference>
<evidence type="ECO:0000259" key="8">
    <source>
        <dbReference type="Pfam" id="PF00408"/>
    </source>
</evidence>
<evidence type="ECO:0000313" key="13">
    <source>
        <dbReference type="Proteomes" id="UP001139502"/>
    </source>
</evidence>
<keyword evidence="3" id="KW-0597">Phosphoprotein</keyword>
<comment type="cofactor">
    <cofactor evidence="1">
        <name>Mg(2+)</name>
        <dbReference type="ChEBI" id="CHEBI:18420"/>
    </cofactor>
</comment>
<evidence type="ECO:0000256" key="2">
    <source>
        <dbReference type="ARBA" id="ARBA00010231"/>
    </source>
</evidence>
<evidence type="ECO:0000313" key="12">
    <source>
        <dbReference type="EMBL" id="MCP3426848.1"/>
    </source>
</evidence>
<keyword evidence="4 7" id="KW-0479">Metal-binding</keyword>
<feature type="domain" description="Alpha-D-phosphohexomutase alpha/beta/alpha" evidence="10">
    <location>
        <begin position="227"/>
        <end position="313"/>
    </location>
</feature>
<dbReference type="InterPro" id="IPR036900">
    <property type="entry name" value="A-D-PHexomutase_C_sf"/>
</dbReference>
<sequence length="568" mass="60848">MRWVEADPDPDTQRELLDIISRAESHEGSALSLQDRFSGFLTFGTAGLRAELGAGPMRMNRVVVAKAAHGIAAYLSERAAAEHWGTPRAVVGFDARTKSHLFARDTAGILTAAGVDTFLMPLPLPTPLLAWATRLLKADAGVMVTASHNPAGDNGYKVYLGGHAADEAGRGAQLVPPADREIAEKIAQAPDVGSIPRAESGWTVLPERIAHDYEHEVCDLLPGFPPSSRRLSVVLSPLHGVGGEVMSMVLARSGFDKLRVVPEQAIPDPKFPTVEYPNPEEPGALDLAMELARGCGADLVIANDPDADRAGFAIPSPEAEGGWRMLRGDEVGALLGQVALTRMRRDSAARSVFAASIVSSRLLGRMAEEHGVGYRETLTGFKWIARVPGLTYGYEEALGYCVAPDLVRDKDGISAALLLADYADRLKEEDRTLQDVLDEIALRHGVYATDQLSLRVAELPRIGAMMRRLRETTPASLAGSAVVSVEDLAEGTSDLPPTDGMRYLTADDSRVVVRPSGTEPKLKCYLEAVVEVPEDGDRPDALARARAAAATRLRHLRTDIAAALGADS</sequence>
<evidence type="ECO:0000259" key="11">
    <source>
        <dbReference type="Pfam" id="PF02880"/>
    </source>
</evidence>
<dbReference type="GO" id="GO:0006166">
    <property type="term" value="P:purine ribonucleoside salvage"/>
    <property type="evidence" value="ECO:0007669"/>
    <property type="project" value="TreeGrafter"/>
</dbReference>
<dbReference type="Gene3D" id="3.30.310.50">
    <property type="entry name" value="Alpha-D-phosphohexomutase, C-terminal domain"/>
    <property type="match status" value="1"/>
</dbReference>
<evidence type="ECO:0000256" key="5">
    <source>
        <dbReference type="ARBA" id="ARBA00022842"/>
    </source>
</evidence>
<dbReference type="GO" id="GO:0008973">
    <property type="term" value="F:phosphopentomutase activity"/>
    <property type="evidence" value="ECO:0007669"/>
    <property type="project" value="TreeGrafter"/>
</dbReference>
<evidence type="ECO:0000259" key="10">
    <source>
        <dbReference type="Pfam" id="PF02879"/>
    </source>
</evidence>
<dbReference type="PROSITE" id="PS00710">
    <property type="entry name" value="PGM_PMM"/>
    <property type="match status" value="1"/>
</dbReference>
<dbReference type="RefSeq" id="WP_254168152.1">
    <property type="nucleotide sequence ID" value="NZ_JANAFB010000039.1"/>
</dbReference>
<dbReference type="InterPro" id="IPR016066">
    <property type="entry name" value="A-D-PHexomutase_CS"/>
</dbReference>
<evidence type="ECO:0000256" key="6">
    <source>
        <dbReference type="ARBA" id="ARBA00023235"/>
    </source>
</evidence>
<evidence type="ECO:0000259" key="9">
    <source>
        <dbReference type="Pfam" id="PF02878"/>
    </source>
</evidence>
<dbReference type="GO" id="GO:0000287">
    <property type="term" value="F:magnesium ion binding"/>
    <property type="evidence" value="ECO:0007669"/>
    <property type="project" value="InterPro"/>
</dbReference>
<evidence type="ECO:0000256" key="3">
    <source>
        <dbReference type="ARBA" id="ARBA00022553"/>
    </source>
</evidence>
<evidence type="ECO:0000256" key="7">
    <source>
        <dbReference type="RuleBase" id="RU004326"/>
    </source>
</evidence>
<proteinExistence type="inferred from homology"/>
<dbReference type="SUPFAM" id="SSF55957">
    <property type="entry name" value="Phosphoglucomutase, C-terminal domain"/>
    <property type="match status" value="1"/>
</dbReference>
<feature type="domain" description="Alpha-D-phosphohexomutase alpha/beta/alpha" evidence="9">
    <location>
        <begin position="42"/>
        <end position="163"/>
    </location>
</feature>
<dbReference type="EMBL" id="JANAFB010000039">
    <property type="protein sequence ID" value="MCP3426848.1"/>
    <property type="molecule type" value="Genomic_DNA"/>
</dbReference>
<dbReference type="PANTHER" id="PTHR45745:SF1">
    <property type="entry name" value="PHOSPHOGLUCOMUTASE 2B-RELATED"/>
    <property type="match status" value="1"/>
</dbReference>
<keyword evidence="13" id="KW-1185">Reference proteome</keyword>
<dbReference type="InterPro" id="IPR005846">
    <property type="entry name" value="A-D-PHexomutase_a/b/a-III"/>
</dbReference>
<dbReference type="Gene3D" id="3.40.120.10">
    <property type="entry name" value="Alpha-D-Glucose-1,6-Bisphosphate, subunit A, domain 3"/>
    <property type="match status" value="3"/>
</dbReference>
<dbReference type="InterPro" id="IPR005841">
    <property type="entry name" value="Alpha-D-phosphohexomutase_SF"/>
</dbReference>
<dbReference type="InterPro" id="IPR005845">
    <property type="entry name" value="A-D-PHexomutase_a/b/a-II"/>
</dbReference>
<feature type="domain" description="Alpha-D-phosphohexomutase C-terminal" evidence="8">
    <location>
        <begin position="491"/>
        <end position="531"/>
    </location>
</feature>
<dbReference type="InterPro" id="IPR005844">
    <property type="entry name" value="A-D-PHexomutase_a/b/a-I"/>
</dbReference>
<dbReference type="CDD" id="cd05799">
    <property type="entry name" value="PGM2"/>
    <property type="match status" value="1"/>
</dbReference>
<keyword evidence="5 7" id="KW-0460">Magnesium</keyword>
<dbReference type="GO" id="GO:0005975">
    <property type="term" value="P:carbohydrate metabolic process"/>
    <property type="evidence" value="ECO:0007669"/>
    <property type="project" value="InterPro"/>
</dbReference>
<accession>A0A9X2KJ38</accession>
<dbReference type="PRINTS" id="PR00509">
    <property type="entry name" value="PGMPMM"/>
</dbReference>
<dbReference type="Pfam" id="PF02878">
    <property type="entry name" value="PGM_PMM_I"/>
    <property type="match status" value="1"/>
</dbReference>
<dbReference type="SUPFAM" id="SSF53738">
    <property type="entry name" value="Phosphoglucomutase, first 3 domains"/>
    <property type="match status" value="3"/>
</dbReference>